<reference evidence="7" key="1">
    <citation type="submission" date="2019-03" db="EMBL/GenBank/DDBJ databases">
        <title>Lake Tanganyika Metagenome-Assembled Genomes (MAGs).</title>
        <authorList>
            <person name="Tran P."/>
        </authorList>
    </citation>
    <scope>NUCLEOTIDE SEQUENCE</scope>
    <source>
        <strain evidence="7">K_DeepCast_65m_m2_066</strain>
    </source>
</reference>
<dbReference type="GO" id="GO:0051539">
    <property type="term" value="F:4 iron, 4 sulfur cluster binding"/>
    <property type="evidence" value="ECO:0007669"/>
    <property type="project" value="UniProtKB-KW"/>
</dbReference>
<dbReference type="GO" id="GO:0046872">
    <property type="term" value="F:metal ion binding"/>
    <property type="evidence" value="ECO:0007669"/>
    <property type="project" value="UniProtKB-KW"/>
</dbReference>
<evidence type="ECO:0000256" key="4">
    <source>
        <dbReference type="ARBA" id="ARBA00023004"/>
    </source>
</evidence>
<name>A0A937W0F3_UNCTE</name>
<evidence type="ECO:0000256" key="2">
    <source>
        <dbReference type="ARBA" id="ARBA00022723"/>
    </source>
</evidence>
<evidence type="ECO:0000256" key="3">
    <source>
        <dbReference type="ARBA" id="ARBA00023002"/>
    </source>
</evidence>
<dbReference type="InterPro" id="IPR017896">
    <property type="entry name" value="4Fe4S_Fe-S-bd"/>
</dbReference>
<evidence type="ECO:0000256" key="1">
    <source>
        <dbReference type="ARBA" id="ARBA00022485"/>
    </source>
</evidence>
<accession>A0A937W0F3</accession>
<keyword evidence="1" id="KW-0004">4Fe-4S</keyword>
<organism evidence="7 8">
    <name type="scientific">Tectimicrobiota bacterium</name>
    <dbReference type="NCBI Taxonomy" id="2528274"/>
    <lineage>
        <taxon>Bacteria</taxon>
        <taxon>Pseudomonadati</taxon>
        <taxon>Nitrospinota/Tectimicrobiota group</taxon>
        <taxon>Candidatus Tectimicrobiota</taxon>
    </lineage>
</organism>
<dbReference type="Pfam" id="PF02754">
    <property type="entry name" value="CCG"/>
    <property type="match status" value="1"/>
</dbReference>
<keyword evidence="3" id="KW-0560">Oxidoreductase</keyword>
<dbReference type="PANTHER" id="PTHR43255:SF1">
    <property type="entry name" value="IRON-SULFUR-BINDING OXIDOREDUCTASE FADF-RELATED"/>
    <property type="match status" value="1"/>
</dbReference>
<dbReference type="AlphaFoldDB" id="A0A937W0F3"/>
<evidence type="ECO:0000259" key="6">
    <source>
        <dbReference type="PROSITE" id="PS51379"/>
    </source>
</evidence>
<dbReference type="GO" id="GO:0016491">
    <property type="term" value="F:oxidoreductase activity"/>
    <property type="evidence" value="ECO:0007669"/>
    <property type="project" value="UniProtKB-KW"/>
</dbReference>
<evidence type="ECO:0000313" key="7">
    <source>
        <dbReference type="EMBL" id="MBM3224481.1"/>
    </source>
</evidence>
<dbReference type="InterPro" id="IPR017900">
    <property type="entry name" value="4Fe4S_Fe_S_CS"/>
</dbReference>
<proteinExistence type="predicted"/>
<keyword evidence="4" id="KW-0408">Iron</keyword>
<dbReference type="Pfam" id="PF13183">
    <property type="entry name" value="Fer4_8"/>
    <property type="match status" value="1"/>
</dbReference>
<feature type="domain" description="4Fe-4S ferredoxin-type" evidence="6">
    <location>
        <begin position="11"/>
        <end position="41"/>
    </location>
</feature>
<evidence type="ECO:0000256" key="5">
    <source>
        <dbReference type="ARBA" id="ARBA00023014"/>
    </source>
</evidence>
<keyword evidence="2" id="KW-0479">Metal-binding</keyword>
<dbReference type="SUPFAM" id="SSF46548">
    <property type="entry name" value="alpha-helical ferredoxin"/>
    <property type="match status" value="1"/>
</dbReference>
<sequence length="428" mass="47194">MHAAAFLDYLEREKQDVLEHCTQCGKCVEVCPMPQYNSTVAQAEPTVVVGKVLDLLRTGTASPEAKTWAQSCSNSGRCIPACPEGVNPRKMLALARLELRQQQIASDPQTAQQAARTDFKALNEALRLLLSVQLRPEDIRRLLPGAISERQRPADVVFYFGCNILRTPEIALTVLDVLDRLGVDYEVLGGTGNCCGITFMRTGQPAIAHAQVAQTLSNMAAFTPQEVLTWCPSCNVHMSDFVLEPEAPEFPMQHVTGYLTAHLPELQKHFVQPVHKRVALHEHHGVDGVSEDVRRLLQAIPGLELVTIPQLSDHGHQCTGLRNTPAAKDNVHRVVLEQAVAAGVDVLADIYHSCHRELVVAEQDHPLAIENFISLIGEAMGITRQDLYKRLVLYHDIEQVLAEAAPYITANHVDAGLVQLALPKELWS</sequence>
<dbReference type="PROSITE" id="PS51379">
    <property type="entry name" value="4FE4S_FER_2"/>
    <property type="match status" value="1"/>
</dbReference>
<keyword evidence="5" id="KW-0411">Iron-sulfur</keyword>
<dbReference type="PROSITE" id="PS00198">
    <property type="entry name" value="4FE4S_FER_1"/>
    <property type="match status" value="1"/>
</dbReference>
<dbReference type="InterPro" id="IPR004017">
    <property type="entry name" value="Cys_rich_dom"/>
</dbReference>
<comment type="caution">
    <text evidence="7">The sequence shown here is derived from an EMBL/GenBank/DDBJ whole genome shotgun (WGS) entry which is preliminary data.</text>
</comment>
<evidence type="ECO:0000313" key="8">
    <source>
        <dbReference type="Proteomes" id="UP000712673"/>
    </source>
</evidence>
<dbReference type="Gene3D" id="1.10.1060.10">
    <property type="entry name" value="Alpha-helical ferredoxin"/>
    <property type="match status" value="1"/>
</dbReference>
<dbReference type="InterPro" id="IPR051460">
    <property type="entry name" value="HdrC_iron-sulfur_subunit"/>
</dbReference>
<gene>
    <name evidence="7" type="ORF">FJZ47_11860</name>
</gene>
<protein>
    <submittedName>
        <fullName evidence="7">(Fe-S)-binding protein</fullName>
    </submittedName>
</protein>
<dbReference type="EMBL" id="VGLS01000336">
    <property type="protein sequence ID" value="MBM3224481.1"/>
    <property type="molecule type" value="Genomic_DNA"/>
</dbReference>
<dbReference type="PANTHER" id="PTHR43255">
    <property type="entry name" value="IRON-SULFUR-BINDING OXIDOREDUCTASE FADF-RELATED-RELATED"/>
    <property type="match status" value="1"/>
</dbReference>
<dbReference type="InterPro" id="IPR009051">
    <property type="entry name" value="Helical_ferredxn"/>
</dbReference>
<dbReference type="GO" id="GO:0005886">
    <property type="term" value="C:plasma membrane"/>
    <property type="evidence" value="ECO:0007669"/>
    <property type="project" value="TreeGrafter"/>
</dbReference>
<dbReference type="Proteomes" id="UP000712673">
    <property type="component" value="Unassembled WGS sequence"/>
</dbReference>